<dbReference type="PIRSF" id="PIRSF017082">
    <property type="entry name" value="YflP"/>
    <property type="match status" value="1"/>
</dbReference>
<evidence type="ECO:0000313" key="3">
    <source>
        <dbReference type="EMBL" id="RDW14761.1"/>
    </source>
</evidence>
<comment type="caution">
    <text evidence="3">The sequence shown here is derived from an EMBL/GenBank/DDBJ whole genome shotgun (WGS) entry which is preliminary data.</text>
</comment>
<comment type="similarity">
    <text evidence="1">Belongs to the UPF0065 (bug) family.</text>
</comment>
<organism evidence="3 4">
    <name type="scientific">Paracoccus thiocyanatus</name>
    <dbReference type="NCBI Taxonomy" id="34006"/>
    <lineage>
        <taxon>Bacteria</taxon>
        <taxon>Pseudomonadati</taxon>
        <taxon>Pseudomonadota</taxon>
        <taxon>Alphaproteobacteria</taxon>
        <taxon>Rhodobacterales</taxon>
        <taxon>Paracoccaceae</taxon>
        <taxon>Paracoccus</taxon>
    </lineage>
</organism>
<dbReference type="Pfam" id="PF03401">
    <property type="entry name" value="TctC"/>
    <property type="match status" value="1"/>
</dbReference>
<accession>A0A3D8PHN9</accession>
<dbReference type="InterPro" id="IPR005064">
    <property type="entry name" value="BUG"/>
</dbReference>
<gene>
    <name evidence="3" type="ORF">DIE28_01100</name>
</gene>
<protein>
    <submittedName>
        <fullName evidence="3">Tripartite tricarboxylate transporter substrate binding protein</fullName>
    </submittedName>
</protein>
<dbReference type="Gene3D" id="3.40.190.10">
    <property type="entry name" value="Periplasmic binding protein-like II"/>
    <property type="match status" value="1"/>
</dbReference>
<name>A0A3D8PHN9_9RHOB</name>
<dbReference type="Gene3D" id="3.40.190.150">
    <property type="entry name" value="Bordetella uptake gene, domain 1"/>
    <property type="match status" value="1"/>
</dbReference>
<dbReference type="RefSeq" id="WP_115754285.1">
    <property type="nucleotide sequence ID" value="NZ_QFCQ01000003.1"/>
</dbReference>
<reference evidence="3 4" key="1">
    <citation type="submission" date="2018-05" db="EMBL/GenBank/DDBJ databases">
        <title>Whole genome sequencing of Paracoccus thiocyanatus SST.</title>
        <authorList>
            <person name="Ghosh W."/>
            <person name="Rameez M.J."/>
            <person name="Roy C."/>
        </authorList>
    </citation>
    <scope>NUCLEOTIDE SEQUENCE [LARGE SCALE GENOMIC DNA]</scope>
    <source>
        <strain evidence="3 4">SST</strain>
    </source>
</reference>
<dbReference type="CDD" id="cd07012">
    <property type="entry name" value="PBP2_Bug_TTT"/>
    <property type="match status" value="1"/>
</dbReference>
<dbReference type="EMBL" id="QFCQ01000003">
    <property type="protein sequence ID" value="RDW14761.1"/>
    <property type="molecule type" value="Genomic_DNA"/>
</dbReference>
<keyword evidence="2" id="KW-0732">Signal</keyword>
<evidence type="ECO:0000256" key="1">
    <source>
        <dbReference type="ARBA" id="ARBA00006987"/>
    </source>
</evidence>
<dbReference type="InterPro" id="IPR042100">
    <property type="entry name" value="Bug_dom1"/>
</dbReference>
<dbReference type="PANTHER" id="PTHR42928:SF3">
    <property type="entry name" value="UPF0065 PROTEIN YFLP"/>
    <property type="match status" value="1"/>
</dbReference>
<feature type="chain" id="PRO_5017645667" evidence="2">
    <location>
        <begin position="24"/>
        <end position="323"/>
    </location>
</feature>
<dbReference type="PANTHER" id="PTHR42928">
    <property type="entry name" value="TRICARBOXYLATE-BINDING PROTEIN"/>
    <property type="match status" value="1"/>
</dbReference>
<dbReference type="SUPFAM" id="SSF53850">
    <property type="entry name" value="Periplasmic binding protein-like II"/>
    <property type="match status" value="1"/>
</dbReference>
<evidence type="ECO:0000313" key="4">
    <source>
        <dbReference type="Proteomes" id="UP000256679"/>
    </source>
</evidence>
<feature type="signal peptide" evidence="2">
    <location>
        <begin position="1"/>
        <end position="23"/>
    </location>
</feature>
<keyword evidence="4" id="KW-1185">Reference proteome</keyword>
<proteinExistence type="inferred from homology"/>
<dbReference type="Proteomes" id="UP000256679">
    <property type="component" value="Unassembled WGS sequence"/>
</dbReference>
<dbReference type="AlphaFoldDB" id="A0A3D8PHN9"/>
<evidence type="ECO:0000256" key="2">
    <source>
        <dbReference type="SAM" id="SignalP"/>
    </source>
</evidence>
<sequence length="323" mass="34524">MRFAKTGAALLAALILATKTGVAPVGPANADDYPSKDIQYIVQAGVGGGSDILARTLAKILVDEEMVPVKVLVENRSGGAGTVAYSFIAKHKGDPYMLGGVGVSFFTTPLLGNSPVTYRDFTPLAAIGRSPYILAVRADSKVQSIDDIKANPGLRAGTAAAVSDPTLLSAWLGKEIDTEIRVVPFDGEGEVLAAILGGHIDLIFGNPNEILEQVKVGSLRPIAVTAKERMASLPDVPTFEELGIDIVHTQLRGIIMPPDQEPEVVAYWEGVLRKVAESDAWRQQYVERFSEVPAFVGSEEFAAEMESVNAVYEALMRDLGMIK</sequence>